<sequence length="276" mass="30929">MMRRNTPRLLAYLLLCGGAVVYLLPFLWMVTTALKSGDEVLAFPPEFVPSSFEWHNFPDAWTQLPFTRFLVNTLLITVLAVTGTLVSSILPAYAFARLPARGRGIMFAAMIATMMIPAEITLVPQFLMFTELGMVNTYWPLVLPAWFGYAYYIFLFRQFFRTIPQELSDAARIDGASHARILWSIMLPLAKPAIAAVTVFSVIGNWNNLLGPLIYLRDQDKYTLAIGLSLFQGQYTTAYHHMMAVSTLTIVPIVVLFFLAQKAFVRGITLTGIGGR</sequence>
<accession>A0A840PKM2</accession>
<keyword evidence="9" id="KW-0762">Sugar transport</keyword>
<keyword evidence="6 7" id="KW-0472">Membrane</keyword>
<evidence type="ECO:0000256" key="3">
    <source>
        <dbReference type="ARBA" id="ARBA00022475"/>
    </source>
</evidence>
<evidence type="ECO:0000259" key="8">
    <source>
        <dbReference type="PROSITE" id="PS50928"/>
    </source>
</evidence>
<dbReference type="RefSeq" id="WP_221337346.1">
    <property type="nucleotide sequence ID" value="NZ_BAABIX010000019.1"/>
</dbReference>
<dbReference type="Gene3D" id="1.10.3720.10">
    <property type="entry name" value="MetI-like"/>
    <property type="match status" value="1"/>
</dbReference>
<name>A0A840PKM2_9ACTN</name>
<evidence type="ECO:0000256" key="2">
    <source>
        <dbReference type="ARBA" id="ARBA00022448"/>
    </source>
</evidence>
<comment type="subcellular location">
    <subcellularLocation>
        <location evidence="1 7">Cell membrane</location>
        <topology evidence="1 7">Multi-pass membrane protein</topology>
    </subcellularLocation>
</comment>
<feature type="transmembrane region" description="Helical" evidence="7">
    <location>
        <begin position="69"/>
        <end position="93"/>
    </location>
</feature>
<dbReference type="GO" id="GO:0005886">
    <property type="term" value="C:plasma membrane"/>
    <property type="evidence" value="ECO:0007669"/>
    <property type="project" value="UniProtKB-SubCell"/>
</dbReference>
<keyword evidence="10" id="KW-1185">Reference proteome</keyword>
<organism evidence="9 10">
    <name type="scientific">Thermocatellispora tengchongensis</name>
    <dbReference type="NCBI Taxonomy" id="1073253"/>
    <lineage>
        <taxon>Bacteria</taxon>
        <taxon>Bacillati</taxon>
        <taxon>Actinomycetota</taxon>
        <taxon>Actinomycetes</taxon>
        <taxon>Streptosporangiales</taxon>
        <taxon>Streptosporangiaceae</taxon>
        <taxon>Thermocatellispora</taxon>
    </lineage>
</organism>
<feature type="transmembrane region" description="Helical" evidence="7">
    <location>
        <begin position="238"/>
        <end position="260"/>
    </location>
</feature>
<evidence type="ECO:0000313" key="10">
    <source>
        <dbReference type="Proteomes" id="UP000578449"/>
    </source>
</evidence>
<comment type="caution">
    <text evidence="9">The sequence shown here is derived from an EMBL/GenBank/DDBJ whole genome shotgun (WGS) entry which is preliminary data.</text>
</comment>
<dbReference type="EMBL" id="JACHGN010000023">
    <property type="protein sequence ID" value="MBB5138351.1"/>
    <property type="molecule type" value="Genomic_DNA"/>
</dbReference>
<comment type="similarity">
    <text evidence="7">Belongs to the binding-protein-dependent transport system permease family.</text>
</comment>
<dbReference type="PANTHER" id="PTHR43744">
    <property type="entry name" value="ABC TRANSPORTER PERMEASE PROTEIN MG189-RELATED-RELATED"/>
    <property type="match status" value="1"/>
</dbReference>
<dbReference type="Pfam" id="PF00528">
    <property type="entry name" value="BPD_transp_1"/>
    <property type="match status" value="1"/>
</dbReference>
<dbReference type="SUPFAM" id="SSF161098">
    <property type="entry name" value="MetI-like"/>
    <property type="match status" value="1"/>
</dbReference>
<dbReference type="InterPro" id="IPR035906">
    <property type="entry name" value="MetI-like_sf"/>
</dbReference>
<protein>
    <submittedName>
        <fullName evidence="9">Multiple sugar transport system permease protein</fullName>
    </submittedName>
</protein>
<keyword evidence="4 7" id="KW-0812">Transmembrane</keyword>
<evidence type="ECO:0000256" key="1">
    <source>
        <dbReference type="ARBA" id="ARBA00004651"/>
    </source>
</evidence>
<proteinExistence type="inferred from homology"/>
<dbReference type="InterPro" id="IPR000515">
    <property type="entry name" value="MetI-like"/>
</dbReference>
<feature type="transmembrane region" description="Helical" evidence="7">
    <location>
        <begin position="105"/>
        <end position="126"/>
    </location>
</feature>
<evidence type="ECO:0000313" key="9">
    <source>
        <dbReference type="EMBL" id="MBB5138351.1"/>
    </source>
</evidence>
<keyword evidence="5 7" id="KW-1133">Transmembrane helix</keyword>
<evidence type="ECO:0000256" key="6">
    <source>
        <dbReference type="ARBA" id="ARBA00023136"/>
    </source>
</evidence>
<dbReference type="PROSITE" id="PS50928">
    <property type="entry name" value="ABC_TM1"/>
    <property type="match status" value="1"/>
</dbReference>
<dbReference type="GO" id="GO:0055085">
    <property type="term" value="P:transmembrane transport"/>
    <property type="evidence" value="ECO:0007669"/>
    <property type="project" value="InterPro"/>
</dbReference>
<keyword evidence="2 7" id="KW-0813">Transport</keyword>
<feature type="transmembrane region" description="Helical" evidence="7">
    <location>
        <begin position="9"/>
        <end position="30"/>
    </location>
</feature>
<dbReference type="AlphaFoldDB" id="A0A840PKM2"/>
<gene>
    <name evidence="9" type="ORF">HNP84_008105</name>
</gene>
<feature type="transmembrane region" description="Helical" evidence="7">
    <location>
        <begin position="181"/>
        <end position="203"/>
    </location>
</feature>
<reference evidence="9 10" key="1">
    <citation type="submission" date="2020-08" db="EMBL/GenBank/DDBJ databases">
        <title>Genomic Encyclopedia of Type Strains, Phase IV (KMG-IV): sequencing the most valuable type-strain genomes for metagenomic binning, comparative biology and taxonomic classification.</title>
        <authorList>
            <person name="Goeker M."/>
        </authorList>
    </citation>
    <scope>NUCLEOTIDE SEQUENCE [LARGE SCALE GENOMIC DNA]</scope>
    <source>
        <strain evidence="9 10">DSM 45615</strain>
    </source>
</reference>
<evidence type="ECO:0000256" key="4">
    <source>
        <dbReference type="ARBA" id="ARBA00022692"/>
    </source>
</evidence>
<feature type="domain" description="ABC transmembrane type-1" evidence="8">
    <location>
        <begin position="70"/>
        <end position="260"/>
    </location>
</feature>
<dbReference type="Proteomes" id="UP000578449">
    <property type="component" value="Unassembled WGS sequence"/>
</dbReference>
<keyword evidence="3" id="KW-1003">Cell membrane</keyword>
<dbReference type="CDD" id="cd06261">
    <property type="entry name" value="TM_PBP2"/>
    <property type="match status" value="1"/>
</dbReference>
<feature type="transmembrane region" description="Helical" evidence="7">
    <location>
        <begin position="138"/>
        <end position="160"/>
    </location>
</feature>
<evidence type="ECO:0000256" key="5">
    <source>
        <dbReference type="ARBA" id="ARBA00022989"/>
    </source>
</evidence>
<evidence type="ECO:0000256" key="7">
    <source>
        <dbReference type="RuleBase" id="RU363032"/>
    </source>
</evidence>
<dbReference type="PANTHER" id="PTHR43744:SF12">
    <property type="entry name" value="ABC TRANSPORTER PERMEASE PROTEIN MG189-RELATED"/>
    <property type="match status" value="1"/>
</dbReference>